<evidence type="ECO:0000313" key="2">
    <source>
        <dbReference type="Proteomes" id="UP000694240"/>
    </source>
</evidence>
<dbReference type="AlphaFoldDB" id="A0A8T2GSG5"/>
<gene>
    <name evidence="1" type="ORF">ISN45_At01g052190</name>
</gene>
<proteinExistence type="predicted"/>
<protein>
    <submittedName>
        <fullName evidence="1">Uncharacterized protein</fullName>
    </submittedName>
</protein>
<dbReference type="EMBL" id="JAEFBK010000001">
    <property type="protein sequence ID" value="KAG7650246.1"/>
    <property type="molecule type" value="Genomic_DNA"/>
</dbReference>
<name>A0A8T2GSG5_9BRAS</name>
<dbReference type="Proteomes" id="UP000694240">
    <property type="component" value="Chromosome 1"/>
</dbReference>
<organism evidence="1 2">
    <name type="scientific">Arabidopsis thaliana x Arabidopsis arenosa</name>
    <dbReference type="NCBI Taxonomy" id="1240361"/>
    <lineage>
        <taxon>Eukaryota</taxon>
        <taxon>Viridiplantae</taxon>
        <taxon>Streptophyta</taxon>
        <taxon>Embryophyta</taxon>
        <taxon>Tracheophyta</taxon>
        <taxon>Spermatophyta</taxon>
        <taxon>Magnoliopsida</taxon>
        <taxon>eudicotyledons</taxon>
        <taxon>Gunneridae</taxon>
        <taxon>Pentapetalae</taxon>
        <taxon>rosids</taxon>
        <taxon>malvids</taxon>
        <taxon>Brassicales</taxon>
        <taxon>Brassicaceae</taxon>
        <taxon>Camelineae</taxon>
        <taxon>Arabidopsis</taxon>
    </lineage>
</organism>
<accession>A0A8T2GSG5</accession>
<evidence type="ECO:0000313" key="1">
    <source>
        <dbReference type="EMBL" id="KAG7650246.1"/>
    </source>
</evidence>
<sequence>MQSWYHLEDAIDGGIPFNKAHGMSVLEYKRTDPRFNNVILDGGIGAYSQNDCHLHRTNTPLSVFPN</sequence>
<comment type="caution">
    <text evidence="1">The sequence shown here is derived from an EMBL/GenBank/DDBJ whole genome shotgun (WGS) entry which is preliminary data.</text>
</comment>
<keyword evidence="2" id="KW-1185">Reference proteome</keyword>
<reference evidence="1 2" key="1">
    <citation type="submission" date="2020-12" db="EMBL/GenBank/DDBJ databases">
        <title>Concerted genomic and epigenomic changes stabilize Arabidopsis allopolyploids.</title>
        <authorList>
            <person name="Chen Z."/>
        </authorList>
    </citation>
    <scope>NUCLEOTIDE SEQUENCE [LARGE SCALE GENOMIC DNA]</scope>
    <source>
        <strain evidence="1">Allo738</strain>
        <tissue evidence="1">Leaf</tissue>
    </source>
</reference>